<dbReference type="InterPro" id="IPR012334">
    <property type="entry name" value="Pectin_lyas_fold"/>
</dbReference>
<organism evidence="4">
    <name type="scientific">Edafosvirus sp</name>
    <dbReference type="NCBI Taxonomy" id="2487765"/>
    <lineage>
        <taxon>Viruses</taxon>
        <taxon>Varidnaviria</taxon>
        <taxon>Bamfordvirae</taxon>
        <taxon>Nucleocytoviricota</taxon>
        <taxon>Megaviricetes</taxon>
        <taxon>Imitervirales</taxon>
        <taxon>Mimiviridae</taxon>
        <taxon>Klosneuvirinae</taxon>
    </lineage>
</organism>
<protein>
    <recommendedName>
        <fullName evidence="3">Right handed beta helix domain-containing protein</fullName>
    </recommendedName>
</protein>
<evidence type="ECO:0000313" key="4">
    <source>
        <dbReference type="EMBL" id="AYV78550.1"/>
    </source>
</evidence>
<feature type="compositionally biased region" description="Low complexity" evidence="1">
    <location>
        <begin position="768"/>
        <end position="778"/>
    </location>
</feature>
<feature type="transmembrane region" description="Helical" evidence="2">
    <location>
        <begin position="1252"/>
        <end position="1274"/>
    </location>
</feature>
<dbReference type="InterPro" id="IPR011050">
    <property type="entry name" value="Pectin_lyase_fold/virulence"/>
</dbReference>
<dbReference type="SUPFAM" id="SSF51126">
    <property type="entry name" value="Pectin lyase-like"/>
    <property type="match status" value="2"/>
</dbReference>
<feature type="compositionally biased region" description="Low complexity" evidence="1">
    <location>
        <begin position="938"/>
        <end position="963"/>
    </location>
</feature>
<feature type="compositionally biased region" description="Low complexity" evidence="1">
    <location>
        <begin position="1063"/>
        <end position="1082"/>
    </location>
</feature>
<feature type="compositionally biased region" description="Low complexity" evidence="1">
    <location>
        <begin position="887"/>
        <end position="897"/>
    </location>
</feature>
<evidence type="ECO:0000259" key="3">
    <source>
        <dbReference type="Pfam" id="PF13229"/>
    </source>
</evidence>
<dbReference type="SMART" id="SM00710">
    <property type="entry name" value="PbH1"/>
    <property type="match status" value="13"/>
</dbReference>
<feature type="compositionally biased region" description="Low complexity" evidence="1">
    <location>
        <begin position="853"/>
        <end position="863"/>
    </location>
</feature>
<feature type="compositionally biased region" description="Low complexity" evidence="1">
    <location>
        <begin position="1021"/>
        <end position="1053"/>
    </location>
</feature>
<feature type="compositionally biased region" description="Low complexity" evidence="1">
    <location>
        <begin position="819"/>
        <end position="829"/>
    </location>
</feature>
<feature type="compositionally biased region" description="Low complexity" evidence="1">
    <location>
        <begin position="732"/>
        <end position="744"/>
    </location>
</feature>
<dbReference type="EMBL" id="MK072082">
    <property type="protein sequence ID" value="AYV78550.1"/>
    <property type="molecule type" value="Genomic_DNA"/>
</dbReference>
<dbReference type="InterPro" id="IPR039448">
    <property type="entry name" value="Beta_helix"/>
</dbReference>
<feature type="compositionally biased region" description="Low complexity" evidence="1">
    <location>
        <begin position="836"/>
        <end position="846"/>
    </location>
</feature>
<sequence>MKHFIGLLVILCTLLSSHAYTPDIYTGPQQYLYGWDATHLAVTHATTYDAIYDITPFNNATEILQLALNTIELNGGGILNILNGTYLLQGNIEIGNNTHLRGDDTATTILKLVDFANTFTFAGFLRAGAKHDIIISHVTIDGNQNYQNNDTYGQYGIFTEGCTSIWFDHVRVTQMAHYGYDPHGDKGNMIWGNKLTITNCTADHNGLDGFALDQTYNIIIIGSSAINNARHGFNIITGSRNVILQNNVAINNGYDYQPATSGGCGITIQNDYNFNTSDVQIISNTLINNKRAGICLNDVYKIIIANNTIEDSCTCIQVFYGYYVHIDNNFCNTKLFVSVYNSTVDNNVDTSLQTDAVVYFNTLTNVFVPKSVCSVRTDFSQNYIVGFNLTVLSNSSFSITDPLKAQNVIQMALDTIYANGGGTINFQEGTYIINGTLIIQSATYLRGAGVDVTILKMMDYTPKFLNGSAGFLRARLSDKITVSDMTLDGNRFAQCCGDDCEYGRSGLFVEACTNLKVENVKTINFQRDGIDIHGWDNGNVRGDNTEIKNCISSNNARNGILSNMINGIKITGSTVYANGGHGILITNTVSFYGSSNYAIANGYFCGGCGLLISYSPNYGVANAFYNNYLSNNKKGGICLKNTNADIQYNTINDSCICFNFALIESDFSVVLANNNCSGSKLILGQLAPSPSSHNLINYKKCSNTSISSQGCAAPSYCEPFVDATVSYQGQNSSTGSDYASSSGTSSGGDSTGTIVDSSSGTSSGGDSTGTIVDSSSGTSSGGDSTGTIVDSSSGTSSGGDSTGTIVDSSSGTSSGGDSTGTIVDSSSGTSSGGDSTGTIVDSSSGTSSGGDSTGTIVDSSSGTSSGGDSTGTIVDSSSGTSSGGDSTGTIVDSSSGTSSGGDSTGTIVDSSSGTSSGGDSTGTIVDSSSGTSSGGSTGTIADSSSGTSSGDSTGTIVDSSSGTSSGGDSTGTIIDSSSGTSSSGDSTGTIVDSSSGTSSSGDSTGTIVDSSSGTSSGGDSTGTIVDSSSSGESTGTIVDSSSGTSSSGESTGTIVDSSSSGESTGTIVDSSSGTSSGESTGTIVDSSSSGESTGTIVDSSSGTSSSGDSTGTIVDSSSGTSSSSDSTGTIVDSSSGTSSSSESTGTIVDSSSGTSSSSESTGTIADSSSGTSSGDSTGTIVNSSSGTSSGGESTGTSLGDSTGTIGDSSSGTASGGSSMTGSNHISSTGDQQSTNNATQSTETTKLLTSGQIGLISMGAILFVVAVCMITICLIKRKRLAK</sequence>
<feature type="compositionally biased region" description="Low complexity" evidence="1">
    <location>
        <begin position="785"/>
        <end position="795"/>
    </location>
</feature>
<proteinExistence type="predicted"/>
<dbReference type="Gene3D" id="2.160.20.10">
    <property type="entry name" value="Single-stranded right-handed beta-helix, Pectin lyase-like"/>
    <property type="match status" value="2"/>
</dbReference>
<keyword evidence="2" id="KW-0472">Membrane</keyword>
<accession>A0A3G4ZUH1</accession>
<feature type="compositionally biased region" description="Low complexity" evidence="1">
    <location>
        <begin position="802"/>
        <end position="812"/>
    </location>
</feature>
<feature type="domain" description="Right handed beta helix" evidence="3">
    <location>
        <begin position="139"/>
        <end position="270"/>
    </location>
</feature>
<feature type="compositionally biased region" description="Low complexity" evidence="1">
    <location>
        <begin position="904"/>
        <end position="914"/>
    </location>
</feature>
<name>A0A3G4ZUH1_9VIRU</name>
<evidence type="ECO:0000256" key="1">
    <source>
        <dbReference type="SAM" id="MobiDB-lite"/>
    </source>
</evidence>
<gene>
    <name evidence="4" type="ORF">Edafosvirus17_26</name>
</gene>
<feature type="compositionally biased region" description="Low complexity" evidence="1">
    <location>
        <begin position="970"/>
        <end position="1014"/>
    </location>
</feature>
<feature type="domain" description="Right handed beta helix" evidence="3">
    <location>
        <begin position="483"/>
        <end position="650"/>
    </location>
</feature>
<feature type="region of interest" description="Disordered" evidence="1">
    <location>
        <begin position="731"/>
        <end position="1241"/>
    </location>
</feature>
<keyword evidence="2" id="KW-1133">Transmembrane helix</keyword>
<dbReference type="InterPro" id="IPR006626">
    <property type="entry name" value="PbH1"/>
</dbReference>
<reference evidence="4" key="1">
    <citation type="submission" date="2018-10" db="EMBL/GenBank/DDBJ databases">
        <title>Hidden diversity of soil giant viruses.</title>
        <authorList>
            <person name="Schulz F."/>
            <person name="Alteio L."/>
            <person name="Goudeau D."/>
            <person name="Ryan E.M."/>
            <person name="Malmstrom R.R."/>
            <person name="Blanchard J."/>
            <person name="Woyke T."/>
        </authorList>
    </citation>
    <scope>NUCLEOTIDE SEQUENCE</scope>
    <source>
        <strain evidence="4">EDV1</strain>
    </source>
</reference>
<feature type="compositionally biased region" description="Low complexity" evidence="1">
    <location>
        <begin position="751"/>
        <end position="761"/>
    </location>
</feature>
<feature type="compositionally biased region" description="Low complexity" evidence="1">
    <location>
        <begin position="1092"/>
        <end position="1187"/>
    </location>
</feature>
<dbReference type="Pfam" id="PF13229">
    <property type="entry name" value="Beta_helix"/>
    <property type="match status" value="2"/>
</dbReference>
<feature type="compositionally biased region" description="Polar residues" evidence="1">
    <location>
        <begin position="1223"/>
        <end position="1241"/>
    </location>
</feature>
<feature type="compositionally biased region" description="Low complexity" evidence="1">
    <location>
        <begin position="870"/>
        <end position="880"/>
    </location>
</feature>
<evidence type="ECO:0000256" key="2">
    <source>
        <dbReference type="SAM" id="Phobius"/>
    </source>
</evidence>
<keyword evidence="2" id="KW-0812">Transmembrane</keyword>
<feature type="compositionally biased region" description="Low complexity" evidence="1">
    <location>
        <begin position="921"/>
        <end position="931"/>
    </location>
</feature>
<feature type="compositionally biased region" description="Low complexity" evidence="1">
    <location>
        <begin position="1194"/>
        <end position="1222"/>
    </location>
</feature>